<keyword evidence="5" id="KW-0378">Hydrolase</keyword>
<dbReference type="InterPro" id="IPR008977">
    <property type="entry name" value="PHM/PNGase_F_dom_sf"/>
</dbReference>
<keyword evidence="5" id="KW-0326">Glycosidase</keyword>
<evidence type="ECO:0000256" key="2">
    <source>
        <dbReference type="SAM" id="MobiDB-lite"/>
    </source>
</evidence>
<dbReference type="InterPro" id="IPR015196">
    <property type="entry name" value="PngaseF_N"/>
</dbReference>
<dbReference type="InterPro" id="IPR015197">
    <property type="entry name" value="PngaseF_C"/>
</dbReference>
<name>A0A0K1Q454_9BACT</name>
<dbReference type="EMBL" id="CP012333">
    <property type="protein sequence ID" value="AKV00165.1"/>
    <property type="molecule type" value="Genomic_DNA"/>
</dbReference>
<dbReference type="GO" id="GO:0016798">
    <property type="term" value="F:hydrolase activity, acting on glycosyl bonds"/>
    <property type="evidence" value="ECO:0007669"/>
    <property type="project" value="UniProtKB-KW"/>
</dbReference>
<feature type="region of interest" description="Disordered" evidence="2">
    <location>
        <begin position="29"/>
        <end position="50"/>
    </location>
</feature>
<evidence type="ECO:0000313" key="5">
    <source>
        <dbReference type="EMBL" id="AKV00165.1"/>
    </source>
</evidence>
<dbReference type="SUPFAM" id="SSF49742">
    <property type="entry name" value="PHM/PNGase F"/>
    <property type="match status" value="1"/>
</dbReference>
<dbReference type="PROSITE" id="PS51257">
    <property type="entry name" value="PROKAR_LIPOPROTEIN"/>
    <property type="match status" value="1"/>
</dbReference>
<keyword evidence="3" id="KW-0732">Signal</keyword>
<dbReference type="Gene3D" id="2.60.120.230">
    <property type="match status" value="2"/>
</dbReference>
<dbReference type="InterPro" id="IPR053251">
    <property type="entry name" value="N-glycanase"/>
</dbReference>
<organism evidence="5 6">
    <name type="scientific">Labilithrix luteola</name>
    <dbReference type="NCBI Taxonomy" id="1391654"/>
    <lineage>
        <taxon>Bacteria</taxon>
        <taxon>Pseudomonadati</taxon>
        <taxon>Myxococcota</taxon>
        <taxon>Polyangia</taxon>
        <taxon>Polyangiales</taxon>
        <taxon>Labilitrichaceae</taxon>
        <taxon>Labilithrix</taxon>
    </lineage>
</organism>
<dbReference type="PANTHER" id="PTHR39319">
    <property type="entry name" value="SI:DKEY-256H2.1"/>
    <property type="match status" value="1"/>
</dbReference>
<feature type="signal peptide" evidence="3">
    <location>
        <begin position="1"/>
        <end position="19"/>
    </location>
</feature>
<dbReference type="Proteomes" id="UP000064967">
    <property type="component" value="Chromosome"/>
</dbReference>
<keyword evidence="1" id="KW-1015">Disulfide bond</keyword>
<dbReference type="KEGG" id="llu:AKJ09_06828"/>
<dbReference type="Pfam" id="PF09113">
    <property type="entry name" value="N-glycanase_C"/>
    <property type="match status" value="1"/>
</dbReference>
<dbReference type="OrthoDB" id="6281169at2"/>
<evidence type="ECO:0000259" key="4">
    <source>
        <dbReference type="SMART" id="SM01290"/>
    </source>
</evidence>
<dbReference type="SMART" id="SM01290">
    <property type="entry name" value="N-glycanase_N"/>
    <property type="match status" value="1"/>
</dbReference>
<evidence type="ECO:0000256" key="1">
    <source>
        <dbReference type="ARBA" id="ARBA00023157"/>
    </source>
</evidence>
<dbReference type="AlphaFoldDB" id="A0A0K1Q454"/>
<protein>
    <submittedName>
        <fullName evidence="5">N-glycosidase F, putative</fullName>
    </submittedName>
</protein>
<accession>A0A0K1Q454</accession>
<reference evidence="5 6" key="1">
    <citation type="submission" date="2015-08" db="EMBL/GenBank/DDBJ databases">
        <authorList>
            <person name="Babu N.S."/>
            <person name="Beckwith C.J."/>
            <person name="Beseler K.G."/>
            <person name="Brison A."/>
            <person name="Carone J.V."/>
            <person name="Caskin T.P."/>
            <person name="Diamond M."/>
            <person name="Durham M.E."/>
            <person name="Foxe J.M."/>
            <person name="Go M."/>
            <person name="Henderson B.A."/>
            <person name="Jones I.B."/>
            <person name="McGettigan J.A."/>
            <person name="Micheletti S.J."/>
            <person name="Nasrallah M.E."/>
            <person name="Ortiz D."/>
            <person name="Piller C.R."/>
            <person name="Privatt S.R."/>
            <person name="Schneider S.L."/>
            <person name="Sharp S."/>
            <person name="Smith T.C."/>
            <person name="Stanton J.D."/>
            <person name="Ullery H.E."/>
            <person name="Wilson R.J."/>
            <person name="Serrano M.G."/>
            <person name="Buck G."/>
            <person name="Lee V."/>
            <person name="Wang Y."/>
            <person name="Carvalho R."/>
            <person name="Voegtly L."/>
            <person name="Shi R."/>
            <person name="Duckworth R."/>
            <person name="Johnson A."/>
            <person name="Loviza R."/>
            <person name="Walstead R."/>
            <person name="Shah Z."/>
            <person name="Kiflezghi M."/>
            <person name="Wade K."/>
            <person name="Ball S.L."/>
            <person name="Bradley K.W."/>
            <person name="Asai D.J."/>
            <person name="Bowman C.A."/>
            <person name="Russell D.A."/>
            <person name="Pope W.H."/>
            <person name="Jacobs-Sera D."/>
            <person name="Hendrix R.W."/>
            <person name="Hatfull G.F."/>
        </authorList>
    </citation>
    <scope>NUCLEOTIDE SEQUENCE [LARGE SCALE GENOMIC DNA]</scope>
    <source>
        <strain evidence="5 6">DSM 27648</strain>
    </source>
</reference>
<dbReference type="RefSeq" id="WP_146651501.1">
    <property type="nucleotide sequence ID" value="NZ_CP012333.1"/>
</dbReference>
<feature type="domain" description="Peptide-N-glycosidase F N-terminal" evidence="4">
    <location>
        <begin position="256"/>
        <end position="394"/>
    </location>
</feature>
<dbReference type="STRING" id="1391654.AKJ09_06828"/>
<proteinExistence type="predicted"/>
<evidence type="ECO:0000256" key="3">
    <source>
        <dbReference type="SAM" id="SignalP"/>
    </source>
</evidence>
<dbReference type="InterPro" id="IPR014784">
    <property type="entry name" value="Cu2_ascorb_mOase-like_C"/>
</dbReference>
<dbReference type="PANTHER" id="PTHR39319:SF1">
    <property type="entry name" value="SI:DKEY-256H2.1"/>
    <property type="match status" value="1"/>
</dbReference>
<feature type="chain" id="PRO_5005466554" evidence="3">
    <location>
        <begin position="20"/>
        <end position="560"/>
    </location>
</feature>
<sequence>MRHALPLLLTALVPLLAFACSESIPTPVEASPDAGVGEIEAGAGDGAPGPTFLDGPYGTMPRDVAGPFTVATSDGTLSFRDAWTGEDHWMFVGYAPNTMSDGSGDYSLGLFAGSVGVRKLIAESPKNAHYVFFWYKDQPGFEAFEARVRGVIDGLSEADREHWSQRFHFVTEKVDQVEGWFGDMVRDRLAAPLVVKRFDPFQFAVDRTQHVREVGMLGQLTTKGQSTELSFLASEPVYYEYEHARDARLAASKATVVELLKGKLLDDEAYVTVDLPDASTMQSFDTLELDLTMDCEHHRDGECGAWDYLANLYVCDPASSNGGGDAGDDAGVKPVCDTEIGRWITSYWREARWVTDVSSMLPLLQSGKQTFRWAAGKQWDPKPAKYVVSLSLRLSNTGKGMRPASVKKLWTGGEFDADYPSLHPKTAFDVPAGTKKVEIYALVTGHGADTSHCAEFCNHTHHFAVNGKSHDIDFPEAGNQDGCRKRVAEGVAPNQWGTWYLGRGGWCPGFDVRPFVFDVTGDATAASNELTYHALVGTSELAPGVKYGNIDLTSYLVFWR</sequence>
<evidence type="ECO:0000313" key="6">
    <source>
        <dbReference type="Proteomes" id="UP000064967"/>
    </source>
</evidence>
<gene>
    <name evidence="5" type="ORF">AKJ09_06828</name>
</gene>
<keyword evidence="6" id="KW-1185">Reference proteome</keyword>
<dbReference type="GO" id="GO:0016715">
    <property type="term" value="F:oxidoreductase activity, acting on paired donors, with incorporation or reduction of molecular oxygen, reduced ascorbate as one donor, and incorporation of one atom of oxygen"/>
    <property type="evidence" value="ECO:0007669"/>
    <property type="project" value="InterPro"/>
</dbReference>